<dbReference type="RefSeq" id="WP_146371727.1">
    <property type="nucleotide sequence ID" value="NZ_SJPP01000001.1"/>
</dbReference>
<organism evidence="3 4">
    <name type="scientific">Symmachiella macrocystis</name>
    <dbReference type="NCBI Taxonomy" id="2527985"/>
    <lineage>
        <taxon>Bacteria</taxon>
        <taxon>Pseudomonadati</taxon>
        <taxon>Planctomycetota</taxon>
        <taxon>Planctomycetia</taxon>
        <taxon>Planctomycetales</taxon>
        <taxon>Planctomycetaceae</taxon>
        <taxon>Symmachiella</taxon>
    </lineage>
</organism>
<proteinExistence type="predicted"/>
<dbReference type="Proteomes" id="UP000320735">
    <property type="component" value="Unassembled WGS sequence"/>
</dbReference>
<dbReference type="SUPFAM" id="SSF103039">
    <property type="entry name" value="CheC-like"/>
    <property type="match status" value="1"/>
</dbReference>
<dbReference type="OrthoDB" id="275040at2"/>
<dbReference type="Pfam" id="PF13690">
    <property type="entry name" value="CheX"/>
    <property type="match status" value="1"/>
</dbReference>
<keyword evidence="1" id="KW-0145">Chemotaxis</keyword>
<dbReference type="InterPro" id="IPR038756">
    <property type="entry name" value="CheX-like"/>
</dbReference>
<dbReference type="Gene3D" id="3.40.1550.10">
    <property type="entry name" value="CheC-like"/>
    <property type="match status" value="1"/>
</dbReference>
<dbReference type="AlphaFoldDB" id="A0A5C6BQX2"/>
<sequence length="176" mass="18386">MVAAIASDNPTATLPVNEKLYRAISTSVEDALSMGGLAASCVGTSSVPIPGNGTITGLIGVHGSASGFVTVNSSETLAMKIVGGLLQDDFSTLSAQIIDGFGELTNIIAGGIKARLSKSEFQFSKITVPSVIIGESYEIAYAKGLEFICVVFELNDPDAIMLEQRLLRVSMSLLRI</sequence>
<dbReference type="PANTHER" id="PTHR39452">
    <property type="entry name" value="CHEY-P PHOSPHATASE CHEX"/>
    <property type="match status" value="1"/>
</dbReference>
<evidence type="ECO:0000313" key="4">
    <source>
        <dbReference type="Proteomes" id="UP000320735"/>
    </source>
</evidence>
<comment type="caution">
    <text evidence="3">The sequence shown here is derived from an EMBL/GenBank/DDBJ whole genome shotgun (WGS) entry which is preliminary data.</text>
</comment>
<name>A0A5C6BQX2_9PLAN</name>
<evidence type="ECO:0000313" key="3">
    <source>
        <dbReference type="EMBL" id="TWU14415.1"/>
    </source>
</evidence>
<reference evidence="3 4" key="1">
    <citation type="submission" date="2019-02" db="EMBL/GenBank/DDBJ databases">
        <title>Deep-cultivation of Planctomycetes and their phenomic and genomic characterization uncovers novel biology.</title>
        <authorList>
            <person name="Wiegand S."/>
            <person name="Jogler M."/>
            <person name="Boedeker C."/>
            <person name="Pinto D."/>
            <person name="Vollmers J."/>
            <person name="Rivas-Marin E."/>
            <person name="Kohn T."/>
            <person name="Peeters S.H."/>
            <person name="Heuer A."/>
            <person name="Rast P."/>
            <person name="Oberbeckmann S."/>
            <person name="Bunk B."/>
            <person name="Jeske O."/>
            <person name="Meyerdierks A."/>
            <person name="Storesund J.E."/>
            <person name="Kallscheuer N."/>
            <person name="Luecker S."/>
            <person name="Lage O.M."/>
            <person name="Pohl T."/>
            <person name="Merkel B.J."/>
            <person name="Hornburger P."/>
            <person name="Mueller R.-W."/>
            <person name="Bruemmer F."/>
            <person name="Labrenz M."/>
            <person name="Spormann A.M."/>
            <person name="Op Den Camp H."/>
            <person name="Overmann J."/>
            <person name="Amann R."/>
            <person name="Jetten M.S.M."/>
            <person name="Mascher T."/>
            <person name="Medema M.H."/>
            <person name="Devos D.P."/>
            <person name="Kaster A.-K."/>
            <person name="Ovreas L."/>
            <person name="Rohde M."/>
            <person name="Galperin M.Y."/>
            <person name="Jogler C."/>
        </authorList>
    </citation>
    <scope>NUCLEOTIDE SEQUENCE [LARGE SCALE GENOMIC DNA]</scope>
    <source>
        <strain evidence="3 4">CA54</strain>
    </source>
</reference>
<evidence type="ECO:0000256" key="1">
    <source>
        <dbReference type="ARBA" id="ARBA00022500"/>
    </source>
</evidence>
<dbReference type="CDD" id="cd17906">
    <property type="entry name" value="CheX"/>
    <property type="match status" value="1"/>
</dbReference>
<dbReference type="InterPro" id="IPR028976">
    <property type="entry name" value="CheC-like_sf"/>
</dbReference>
<keyword evidence="4" id="KW-1185">Reference proteome</keyword>
<dbReference type="PANTHER" id="PTHR39452:SF1">
    <property type="entry name" value="CHEY-P PHOSPHATASE CHEX"/>
    <property type="match status" value="1"/>
</dbReference>
<gene>
    <name evidence="3" type="ORF">CA54_32610</name>
</gene>
<protein>
    <recommendedName>
        <fullName evidence="2">Chemotaxis phosphatase CheX-like domain-containing protein</fullName>
    </recommendedName>
</protein>
<dbReference type="GO" id="GO:0006935">
    <property type="term" value="P:chemotaxis"/>
    <property type="evidence" value="ECO:0007669"/>
    <property type="project" value="UniProtKB-KW"/>
</dbReference>
<feature type="domain" description="Chemotaxis phosphatase CheX-like" evidence="2">
    <location>
        <begin position="55"/>
        <end position="153"/>
    </location>
</feature>
<dbReference type="InterPro" id="IPR028051">
    <property type="entry name" value="CheX-like_dom"/>
</dbReference>
<dbReference type="EMBL" id="SJPP01000001">
    <property type="protein sequence ID" value="TWU14415.1"/>
    <property type="molecule type" value="Genomic_DNA"/>
</dbReference>
<accession>A0A5C6BQX2</accession>
<evidence type="ECO:0000259" key="2">
    <source>
        <dbReference type="Pfam" id="PF13690"/>
    </source>
</evidence>